<proteinExistence type="predicted"/>
<dbReference type="PANTHER" id="PTHR43191:SF7">
    <property type="entry name" value="OBP33PEP LIKE PROTEIN"/>
    <property type="match status" value="1"/>
</dbReference>
<dbReference type="GO" id="GO:0008173">
    <property type="term" value="F:RNA methyltransferase activity"/>
    <property type="evidence" value="ECO:0007669"/>
    <property type="project" value="InterPro"/>
</dbReference>
<dbReference type="Pfam" id="PF00588">
    <property type="entry name" value="SpoU_methylase"/>
    <property type="match status" value="1"/>
</dbReference>
<dbReference type="GO" id="GO:0006396">
    <property type="term" value="P:RNA processing"/>
    <property type="evidence" value="ECO:0007669"/>
    <property type="project" value="InterPro"/>
</dbReference>
<evidence type="ECO:0000313" key="5">
    <source>
        <dbReference type="Proteomes" id="UP001357733"/>
    </source>
</evidence>
<keyword evidence="5" id="KW-1185">Reference proteome</keyword>
<keyword evidence="1 4" id="KW-0489">Methyltransferase</keyword>
<accession>A0AAW9MMJ9</accession>
<evidence type="ECO:0000313" key="4">
    <source>
        <dbReference type="EMBL" id="MEB3428738.1"/>
    </source>
</evidence>
<evidence type="ECO:0000259" key="3">
    <source>
        <dbReference type="Pfam" id="PF00588"/>
    </source>
</evidence>
<dbReference type="InterPro" id="IPR029026">
    <property type="entry name" value="tRNA_m1G_MTases_N"/>
</dbReference>
<dbReference type="CDD" id="cd18082">
    <property type="entry name" value="SpoU-like_family"/>
    <property type="match status" value="1"/>
</dbReference>
<gene>
    <name evidence="4" type="ORF">VLK81_01660</name>
</gene>
<reference evidence="4 5" key="1">
    <citation type="submission" date="2024-01" db="EMBL/GenBank/DDBJ databases">
        <title>Complete genome sequence of Citroniella saccharovorans strain M6.X9, isolated from human fecal sample.</title>
        <authorList>
            <person name="Cheng G."/>
            <person name="Westerholm M."/>
            <person name="Schnurer A."/>
        </authorList>
    </citation>
    <scope>NUCLEOTIDE SEQUENCE [LARGE SCALE GENOMIC DNA]</scope>
    <source>
        <strain evidence="4 5">DSM 29873</strain>
    </source>
</reference>
<protein>
    <submittedName>
        <fullName evidence="4">TrmH family RNA methyltransferase</fullName>
    </submittedName>
</protein>
<dbReference type="InterPro" id="IPR001537">
    <property type="entry name" value="SpoU_MeTrfase"/>
</dbReference>
<dbReference type="SUPFAM" id="SSF75217">
    <property type="entry name" value="alpha/beta knot"/>
    <property type="match status" value="1"/>
</dbReference>
<comment type="caution">
    <text evidence="4">The sequence shown here is derived from an EMBL/GenBank/DDBJ whole genome shotgun (WGS) entry which is preliminary data.</text>
</comment>
<dbReference type="InterPro" id="IPR051259">
    <property type="entry name" value="rRNA_Methyltransferase"/>
</dbReference>
<dbReference type="GO" id="GO:0003723">
    <property type="term" value="F:RNA binding"/>
    <property type="evidence" value="ECO:0007669"/>
    <property type="project" value="InterPro"/>
</dbReference>
<dbReference type="Proteomes" id="UP001357733">
    <property type="component" value="Unassembled WGS sequence"/>
</dbReference>
<dbReference type="AlphaFoldDB" id="A0AAW9MMJ9"/>
<keyword evidence="2" id="KW-0808">Transferase</keyword>
<sequence length="235" mass="26936">MKYKKYKKDDPYSFVFGGFPTIELLNTKKEIVREVLISNKLNDGDEIFDLLNKLGIKYSVGNDITRLQNKGNIYIAGVFEKYQENLEDKNHVVLDNPENMGNLGTIIRSMAAFGLYDLAIIGSIDIFDPRVIRASMGSFFKVRKKLYKNKEEYLSNFGKDRSMYSFILDENSKRLNTIDNKGKFSLIFGNEAHGLDDSYRNISRSVFIPQSKDVDSLNLSSAVTVSLYHFMKDNL</sequence>
<dbReference type="InterPro" id="IPR029028">
    <property type="entry name" value="Alpha/beta_knot_MTases"/>
</dbReference>
<name>A0AAW9MMJ9_9FIRM</name>
<dbReference type="Gene3D" id="3.40.1280.10">
    <property type="match status" value="1"/>
</dbReference>
<dbReference type="EMBL" id="JAYKOT010000001">
    <property type="protein sequence ID" value="MEB3428738.1"/>
    <property type="molecule type" value="Genomic_DNA"/>
</dbReference>
<dbReference type="PANTHER" id="PTHR43191">
    <property type="entry name" value="RRNA METHYLTRANSFERASE 3"/>
    <property type="match status" value="1"/>
</dbReference>
<dbReference type="RefSeq" id="WP_324618769.1">
    <property type="nucleotide sequence ID" value="NZ_JAYKOT010000001.1"/>
</dbReference>
<feature type="domain" description="tRNA/rRNA methyltransferase SpoU type" evidence="3">
    <location>
        <begin position="91"/>
        <end position="228"/>
    </location>
</feature>
<organism evidence="4 5">
    <name type="scientific">Citroniella saccharovorans</name>
    <dbReference type="NCBI Taxonomy" id="2053367"/>
    <lineage>
        <taxon>Bacteria</taxon>
        <taxon>Bacillati</taxon>
        <taxon>Bacillota</taxon>
        <taxon>Tissierellia</taxon>
        <taxon>Tissierellales</taxon>
        <taxon>Peptoniphilaceae</taxon>
        <taxon>Citroniella</taxon>
    </lineage>
</organism>
<dbReference type="GO" id="GO:0032259">
    <property type="term" value="P:methylation"/>
    <property type="evidence" value="ECO:0007669"/>
    <property type="project" value="UniProtKB-KW"/>
</dbReference>
<evidence type="ECO:0000256" key="1">
    <source>
        <dbReference type="ARBA" id="ARBA00022603"/>
    </source>
</evidence>
<evidence type="ECO:0000256" key="2">
    <source>
        <dbReference type="ARBA" id="ARBA00022679"/>
    </source>
</evidence>